<proteinExistence type="predicted"/>
<organism evidence="3 4">
    <name type="scientific">Gordonia aichiensis NBRC 108223</name>
    <dbReference type="NCBI Taxonomy" id="1220583"/>
    <lineage>
        <taxon>Bacteria</taxon>
        <taxon>Bacillati</taxon>
        <taxon>Actinomycetota</taxon>
        <taxon>Actinomycetes</taxon>
        <taxon>Mycobacteriales</taxon>
        <taxon>Gordoniaceae</taxon>
        <taxon>Gordonia</taxon>
    </lineage>
</organism>
<protein>
    <recommendedName>
        <fullName evidence="5">Mycothiol-dependent maleylpyruvate isomerase metal-binding domain-containing protein</fullName>
    </recommendedName>
</protein>
<dbReference type="eggNOG" id="ENOG5032RB5">
    <property type="taxonomic scope" value="Bacteria"/>
</dbReference>
<evidence type="ECO:0008006" key="5">
    <source>
        <dbReference type="Google" id="ProtNLM"/>
    </source>
</evidence>
<evidence type="ECO:0000259" key="2">
    <source>
        <dbReference type="Pfam" id="PF11716"/>
    </source>
</evidence>
<dbReference type="AlphaFoldDB" id="L7KRW7"/>
<dbReference type="RefSeq" id="WP_005180663.1">
    <property type="nucleotide sequence ID" value="NZ_BANR01000058.1"/>
</dbReference>
<dbReference type="InterPro" id="IPR024344">
    <property type="entry name" value="MDMPI_metal-binding"/>
</dbReference>
<dbReference type="EMBL" id="BANR01000058">
    <property type="protein sequence ID" value="GAC51256.1"/>
    <property type="molecule type" value="Genomic_DNA"/>
</dbReference>
<evidence type="ECO:0000259" key="1">
    <source>
        <dbReference type="Pfam" id="PF07398"/>
    </source>
</evidence>
<keyword evidence="4" id="KW-1185">Reference proteome</keyword>
<dbReference type="SUPFAM" id="SSF109854">
    <property type="entry name" value="DinB/YfiT-like putative metalloenzymes"/>
    <property type="match status" value="1"/>
</dbReference>
<dbReference type="OrthoDB" id="154293at2"/>
<reference evidence="3 4" key="1">
    <citation type="submission" date="2012-12" db="EMBL/GenBank/DDBJ databases">
        <title>Whole genome shotgun sequence of Gordonia aichiensis NBRC 108223.</title>
        <authorList>
            <person name="Isaki-Nakamura S."/>
            <person name="Hosoyama A."/>
            <person name="Tsuchikane K."/>
            <person name="Ando Y."/>
            <person name="Baba S."/>
            <person name="Ohji S."/>
            <person name="Hamada M."/>
            <person name="Tamura T."/>
            <person name="Yamazoe A."/>
            <person name="Yamazaki S."/>
            <person name="Fujita N."/>
        </authorList>
    </citation>
    <scope>NUCLEOTIDE SEQUENCE [LARGE SCALE GENOMIC DNA]</scope>
    <source>
        <strain evidence="3 4">NBRC 108223</strain>
    </source>
</reference>
<comment type="caution">
    <text evidence="3">The sequence shown here is derived from an EMBL/GenBank/DDBJ whole genome shotgun (WGS) entry which is preliminary data.</text>
</comment>
<dbReference type="NCBIfam" id="TIGR03083">
    <property type="entry name" value="maleylpyruvate isomerase family mycothiol-dependent enzyme"/>
    <property type="match status" value="1"/>
</dbReference>
<dbReference type="InterPro" id="IPR017517">
    <property type="entry name" value="Maleyloyr_isom"/>
</dbReference>
<feature type="domain" description="MDMPI C-terminal" evidence="1">
    <location>
        <begin position="172"/>
        <end position="264"/>
    </location>
</feature>
<dbReference type="Gene3D" id="1.20.120.450">
    <property type="entry name" value="dinb family like domain"/>
    <property type="match status" value="1"/>
</dbReference>
<feature type="domain" description="Mycothiol-dependent maleylpyruvate isomerase metal-binding" evidence="2">
    <location>
        <begin position="15"/>
        <end position="154"/>
    </location>
</feature>
<gene>
    <name evidence="3" type="ORF">GOACH_58_01110</name>
</gene>
<name>L7KRW7_9ACTN</name>
<dbReference type="Pfam" id="PF07398">
    <property type="entry name" value="MDMPI_C"/>
    <property type="match status" value="1"/>
</dbReference>
<dbReference type="Proteomes" id="UP000010988">
    <property type="component" value="Unassembled WGS sequence"/>
</dbReference>
<evidence type="ECO:0000313" key="3">
    <source>
        <dbReference type="EMBL" id="GAC51256.1"/>
    </source>
</evidence>
<dbReference type="InterPro" id="IPR034660">
    <property type="entry name" value="DinB/YfiT-like"/>
</dbReference>
<sequence>MAHTVVDKDAITAALRAEWSALRTLAGQFTDEQWSASSVLPGWTNADIVAHIIGTESMLAGRDVEAADDITARSHVRNPIGELNERWVDHFRGKSRDEVLAALDEIIEVRTAALLAMSPEEFDAESATPAGPDTYGRFMRIRVFDCWIHEIDLRDALADGSVPSDPVPAGAALDEISASLPFVVGKRAAAPDGSTVRFEVVGSAPRVVRVAVNGRAGLVDAFEGGDDAADVTLHVDGVELARLAGGRRDADPSAVIVTGDDELARAVIARLDYVI</sequence>
<dbReference type="GO" id="GO:0046872">
    <property type="term" value="F:metal ion binding"/>
    <property type="evidence" value="ECO:0007669"/>
    <property type="project" value="InterPro"/>
</dbReference>
<dbReference type="Pfam" id="PF11716">
    <property type="entry name" value="MDMPI_N"/>
    <property type="match status" value="1"/>
</dbReference>
<dbReference type="InterPro" id="IPR010872">
    <property type="entry name" value="MDMPI_C-term_domain"/>
</dbReference>
<dbReference type="STRING" id="1220583.GOACH_58_01110"/>
<evidence type="ECO:0000313" key="4">
    <source>
        <dbReference type="Proteomes" id="UP000010988"/>
    </source>
</evidence>
<accession>L7KRW7</accession>